<dbReference type="GO" id="GO:0006629">
    <property type="term" value="P:lipid metabolic process"/>
    <property type="evidence" value="ECO:0007669"/>
    <property type="project" value="InterPro"/>
</dbReference>
<dbReference type="SUPFAM" id="SSF53474">
    <property type="entry name" value="alpha/beta-Hydrolases"/>
    <property type="match status" value="1"/>
</dbReference>
<name>A0A2A7B7Z2_9FIRM</name>
<dbReference type="InterPro" id="IPR002921">
    <property type="entry name" value="Fungal_lipase-type"/>
</dbReference>
<dbReference type="EMBL" id="NOUV01000006">
    <property type="protein sequence ID" value="PDX87537.1"/>
    <property type="molecule type" value="Genomic_DNA"/>
</dbReference>
<organism evidence="3 4">
    <name type="scientific">Faecalibacterium prausnitzii</name>
    <dbReference type="NCBI Taxonomy" id="853"/>
    <lineage>
        <taxon>Bacteria</taxon>
        <taxon>Bacillati</taxon>
        <taxon>Bacillota</taxon>
        <taxon>Clostridia</taxon>
        <taxon>Eubacteriales</taxon>
        <taxon>Oscillospiraceae</taxon>
        <taxon>Faecalibacterium</taxon>
    </lineage>
</organism>
<dbReference type="Gene3D" id="3.40.50.1820">
    <property type="entry name" value="alpha/beta hydrolase"/>
    <property type="match status" value="1"/>
</dbReference>
<gene>
    <name evidence="3" type="ORF">CHR60_03405</name>
</gene>
<dbReference type="RefSeq" id="WP_097791751.1">
    <property type="nucleotide sequence ID" value="NZ_NOUV01000006.1"/>
</dbReference>
<proteinExistence type="predicted"/>
<evidence type="ECO:0000313" key="3">
    <source>
        <dbReference type="EMBL" id="PDX87537.1"/>
    </source>
</evidence>
<dbReference type="AlphaFoldDB" id="A0A2A7B7Z2"/>
<dbReference type="InterPro" id="IPR029058">
    <property type="entry name" value="AB_hydrolase_fold"/>
</dbReference>
<protein>
    <submittedName>
        <fullName evidence="3">Lipase</fullName>
    </submittedName>
</protein>
<reference evidence="3 4" key="1">
    <citation type="journal article" date="2017" name="Front. Microbiol.">
        <title>New Insights into the Diversity of the Genus Faecalibacterium.</title>
        <authorList>
            <person name="Benevides L."/>
            <person name="Burman S."/>
            <person name="Martin R."/>
            <person name="Robert V."/>
            <person name="Thomas M."/>
            <person name="Miquel S."/>
            <person name="Chain F."/>
            <person name="Sokol H."/>
            <person name="Bermudez-Humaran L.G."/>
            <person name="Morrison M."/>
            <person name="Langella P."/>
            <person name="Azevedo V.A."/>
            <person name="Chatel J.M."/>
            <person name="Soares S."/>
        </authorList>
    </citation>
    <scope>NUCLEOTIDE SEQUENCE [LARGE SCALE GENOMIC DNA]</scope>
    <source>
        <strain evidence="3 4">AHMP21</strain>
    </source>
</reference>
<evidence type="ECO:0000259" key="2">
    <source>
        <dbReference type="Pfam" id="PF01764"/>
    </source>
</evidence>
<dbReference type="Proteomes" id="UP000220904">
    <property type="component" value="Unassembled WGS sequence"/>
</dbReference>
<feature type="domain" description="Fungal lipase-type" evidence="2">
    <location>
        <begin position="174"/>
        <end position="300"/>
    </location>
</feature>
<feature type="chain" id="PRO_5013377910" evidence="1">
    <location>
        <begin position="28"/>
        <end position="517"/>
    </location>
</feature>
<sequence length="517" mass="56679">MKRRDFCKALGLSAVGGLLLPAGSAAAAQPVGHAVPDGTYPLPFLSILSNLDITHDFYYSESLFDHPATEYDHQLAFVTLGMVMAAFTAAVSIPQYWVNGSVGREANLAAAYELLGFGDARFYNYDIDTGKAGDYVGYSLARKRYIHNGKTRTLVALMLRGGGYGGEWASNVHTGSTSAHYGFTTPVAAVFASLKAYLAQIGQEGDPGELKLWIGGYSRGAIIANLLAAKALNALPQLEKANCFVYTFATPAALTAADQPDMQLDFDNNHKADGSLRVTWGESNIFNILSSGDLVTRVLPSDWGYHRNGNDRFLPATRNRTELADLDALGASYGPVPLEISSLATAEDATAVIRAVENFCGSKEIFHEKFEPAIMDMLQCAFIRTEDEVLYGKILSDEEIVLRLQSLSNMHQFDFWTIARSVWAASRMSRPILERFGQNVPLLAQQIIIPVLAVGLCYGIESNIVRIMAQYIVKLVSMRGELDSVLRAAYCHEGENYLALMEYYTPEEHGMVPFTRI</sequence>
<dbReference type="Pfam" id="PF01764">
    <property type="entry name" value="Lipase_3"/>
    <property type="match status" value="1"/>
</dbReference>
<comment type="caution">
    <text evidence="3">The sequence shown here is derived from an EMBL/GenBank/DDBJ whole genome shotgun (WGS) entry which is preliminary data.</text>
</comment>
<accession>A0A2A7B7Z2</accession>
<dbReference type="OrthoDB" id="2243827at2"/>
<keyword evidence="1" id="KW-0732">Signal</keyword>
<evidence type="ECO:0000256" key="1">
    <source>
        <dbReference type="SAM" id="SignalP"/>
    </source>
</evidence>
<evidence type="ECO:0000313" key="4">
    <source>
        <dbReference type="Proteomes" id="UP000220904"/>
    </source>
</evidence>
<feature type="signal peptide" evidence="1">
    <location>
        <begin position="1"/>
        <end position="27"/>
    </location>
</feature>